<evidence type="ECO:0000259" key="4">
    <source>
        <dbReference type="PROSITE" id="PS51084"/>
    </source>
</evidence>
<dbReference type="OrthoDB" id="9784774at2"/>
<evidence type="ECO:0000313" key="6">
    <source>
        <dbReference type="Proteomes" id="UP000316628"/>
    </source>
</evidence>
<dbReference type="InterPro" id="IPR011146">
    <property type="entry name" value="HIT-like"/>
</dbReference>
<feature type="active site" description="Tele-AMP-histidine intermediate" evidence="1">
    <location>
        <position position="92"/>
    </location>
</feature>
<sequence length="115" mass="12338">MTCVFCLIVAGDAPADVRRSWPDAVAIRPDTGGVHPGHLLVLPRVHVPDVGTDSVVTAAVMARAAELAAELPDANVITSKGVHATQSVRHLHVHVVPRAEGDDLPLPWTPRQRRR</sequence>
<dbReference type="PROSITE" id="PS51084">
    <property type="entry name" value="HIT_2"/>
    <property type="match status" value="1"/>
</dbReference>
<dbReference type="InterPro" id="IPR001310">
    <property type="entry name" value="Histidine_triad_HIT"/>
</dbReference>
<keyword evidence="6" id="KW-1185">Reference proteome</keyword>
<evidence type="ECO:0000256" key="1">
    <source>
        <dbReference type="PIRSR" id="PIRSR601310-1"/>
    </source>
</evidence>
<evidence type="ECO:0000256" key="2">
    <source>
        <dbReference type="PIRSR" id="PIRSR601310-3"/>
    </source>
</evidence>
<comment type="caution">
    <text evidence="5">The sequence shown here is derived from an EMBL/GenBank/DDBJ whole genome shotgun (WGS) entry which is preliminary data.</text>
</comment>
<evidence type="ECO:0000313" key="5">
    <source>
        <dbReference type="EMBL" id="TQM78353.1"/>
    </source>
</evidence>
<dbReference type="GO" id="GO:0003824">
    <property type="term" value="F:catalytic activity"/>
    <property type="evidence" value="ECO:0007669"/>
    <property type="project" value="InterPro"/>
</dbReference>
<dbReference type="PANTHER" id="PTHR46648">
    <property type="entry name" value="HIT FAMILY PROTEIN 1"/>
    <property type="match status" value="1"/>
</dbReference>
<dbReference type="InterPro" id="IPR036265">
    <property type="entry name" value="HIT-like_sf"/>
</dbReference>
<dbReference type="Pfam" id="PF01230">
    <property type="entry name" value="HIT"/>
    <property type="match status" value="1"/>
</dbReference>
<dbReference type="GO" id="GO:0009117">
    <property type="term" value="P:nucleotide metabolic process"/>
    <property type="evidence" value="ECO:0007669"/>
    <property type="project" value="TreeGrafter"/>
</dbReference>
<feature type="short sequence motif" description="Histidine triad motif" evidence="2 3">
    <location>
        <begin position="90"/>
        <end position="94"/>
    </location>
</feature>
<dbReference type="Gene3D" id="3.30.428.10">
    <property type="entry name" value="HIT-like"/>
    <property type="match status" value="1"/>
</dbReference>
<reference evidence="5 6" key="1">
    <citation type="submission" date="2019-06" db="EMBL/GenBank/DDBJ databases">
        <title>Sequencing the genomes of 1000 actinobacteria strains.</title>
        <authorList>
            <person name="Klenk H.-P."/>
        </authorList>
    </citation>
    <scope>NUCLEOTIDE SEQUENCE [LARGE SCALE GENOMIC DNA]</scope>
    <source>
        <strain evidence="5 6">DSM 45456</strain>
    </source>
</reference>
<name>A0A543J6A2_9PSEU</name>
<organism evidence="5 6">
    <name type="scientific">Saccharothrix saharensis</name>
    <dbReference type="NCBI Taxonomy" id="571190"/>
    <lineage>
        <taxon>Bacteria</taxon>
        <taxon>Bacillati</taxon>
        <taxon>Actinomycetota</taxon>
        <taxon>Actinomycetes</taxon>
        <taxon>Pseudonocardiales</taxon>
        <taxon>Pseudonocardiaceae</taxon>
        <taxon>Saccharothrix</taxon>
    </lineage>
</organism>
<dbReference type="PANTHER" id="PTHR46648:SF1">
    <property type="entry name" value="ADENOSINE 5'-MONOPHOSPHORAMIDASE HNT1"/>
    <property type="match status" value="1"/>
</dbReference>
<feature type="domain" description="HIT" evidence="4">
    <location>
        <begin position="4"/>
        <end position="106"/>
    </location>
</feature>
<dbReference type="Proteomes" id="UP000316628">
    <property type="component" value="Unassembled WGS sequence"/>
</dbReference>
<dbReference type="EMBL" id="VFPP01000001">
    <property type="protein sequence ID" value="TQM78353.1"/>
    <property type="molecule type" value="Genomic_DNA"/>
</dbReference>
<dbReference type="SUPFAM" id="SSF54197">
    <property type="entry name" value="HIT-like"/>
    <property type="match status" value="1"/>
</dbReference>
<evidence type="ECO:0000256" key="3">
    <source>
        <dbReference type="PROSITE-ProRule" id="PRU00464"/>
    </source>
</evidence>
<accession>A0A543J6A2</accession>
<gene>
    <name evidence="5" type="ORF">FHX81_0617</name>
</gene>
<proteinExistence type="predicted"/>
<dbReference type="RefSeq" id="WP_141975106.1">
    <property type="nucleotide sequence ID" value="NZ_VFPP01000001.1"/>
</dbReference>
<protein>
    <submittedName>
        <fullName evidence="5">Histidine triad (HIT) family protein</fullName>
    </submittedName>
</protein>
<dbReference type="AlphaFoldDB" id="A0A543J6A2"/>